<evidence type="ECO:0000256" key="2">
    <source>
        <dbReference type="ARBA" id="ARBA00006914"/>
    </source>
</evidence>
<feature type="region of interest" description="Disordered" evidence="13">
    <location>
        <begin position="220"/>
        <end position="269"/>
    </location>
</feature>
<dbReference type="SUPFAM" id="SSF52540">
    <property type="entry name" value="P-loop containing nucleoside triphosphate hydrolases"/>
    <property type="match status" value="2"/>
</dbReference>
<dbReference type="FunFam" id="3.40.50.300:FF:001529">
    <property type="entry name" value="Peroxisome biosynthesis protein-like protein (PAS1/Peroxin-1)"/>
    <property type="match status" value="1"/>
</dbReference>
<dbReference type="Pfam" id="PF09262">
    <property type="entry name" value="PEX-1N"/>
    <property type="match status" value="1"/>
</dbReference>
<dbReference type="InterPro" id="IPR015342">
    <property type="entry name" value="PEX1-N_C-lobe"/>
</dbReference>
<keyword evidence="7" id="KW-0067">ATP-binding</keyword>
<sequence>MAPKKPSTTAEVALLPLKNCLVNLPPSLVALLVNANATAQNVIVELQFRPAAGRANGNPTQRSCYLGWTGMPSKRKLAPVVGKDGISSGSSAREQDIATVELDTSFGKVLGLSEGQRVGVFIHLDPPVAHTINIEPMTPEDWEIIELHATFLELNLLSQIRALPNPTYNPAQPDHMHPLALHLSPTSTANIIVTSLSPAPPNTAAFAKIAPDAEVIVAPKVRSKSSRSTRGDSRSATGSSRRSTGGRSSGSTARPKSGRSDSTSRGSLYFRGIDRQLSEQCFDGESDEDRNDGFRVWIDPDMLATNELRGATWACVTVVQPSGLKPPLDPQQQVNQAEQKAHEAGTPTSKVVARLVPWVDSPDVQHIAMSSLLCTALGAEGMVGGIVRVEAAPPPLQRSAVKSLKIYPFMTDGSKKKDGLKFGADTIAAKDALVERLKVIYGEPEKGLLSGPLTDGMILPKAEHQTVAGFDGGIIRFDPPLKSSSDASKQALGWVLGSDTKLSLDVQSEIPRPADQASSVLPTEDPLPSTVPELVGIDSTISQSLDNLTKASSVLLTGGLGSGKTVLTQLLGHRLRKDHLFNVKYFSCRKLVTDETRISNIKETLNRLFMSASWCARLGGQSLVILDDLDKLCPVETELQVGGDNGRSRQNSEVICSMVREYCSMNSSVVLLATAQSKESLNNVIVGGHVAREIIHMRAPDKEGRRKVLEQLTSEDRGASVTMNGHARNESSSTQDSWLDPSNPGSRPSSAGADGFVLARDVDFLDLAGKTDGFMPGDLVLLVSRARNEALIRSVQDTFATSKTVTLGFDDFENAIKGFTPASLRNVTLTSSTTTFSAIGGLHETRKMLLETLQYPTKYAPIFAQCPLRLRSGLLLYGFPGCGKTLLASAVAGECGLNFISVKGPEILNKYIGASEKSVRDLFERAQAARPCVLFFDEFDSIAPKRGHDSTGVTDRVVNQLLTQMDGAEGLSGVYVLAATSRPDLIDPALLRPGRLDKSLLCDMPSHSDRMDIIQAVSDKLKMSDEVAARLEEVAAQTEGFSGADLQAVVYNAHLEAVHDALGDRSTDKPAAKSSKQATNTSSKSFIQFLYSSEQADGPNAMPAPAVIASKLDAIKSARRRQRQMEQGTANNSNAAPAPNGTAQDEPREDIIVLWEHMERSLASTRSSLSMQERRRFEAIYREFVVGRNGEMPNGEGGREIGGRTSLM</sequence>
<evidence type="ECO:0000313" key="15">
    <source>
        <dbReference type="EMBL" id="KAF9885665.1"/>
    </source>
</evidence>
<feature type="compositionally biased region" description="Low complexity" evidence="13">
    <location>
        <begin position="1128"/>
        <end position="1143"/>
    </location>
</feature>
<dbReference type="Pfam" id="PF17862">
    <property type="entry name" value="AAA_lid_3"/>
    <property type="match status" value="1"/>
</dbReference>
<feature type="domain" description="AAA+ ATPase" evidence="14">
    <location>
        <begin position="870"/>
        <end position="1005"/>
    </location>
</feature>
<evidence type="ECO:0000256" key="9">
    <source>
        <dbReference type="ARBA" id="ARBA00023136"/>
    </source>
</evidence>
<reference evidence="15" key="2">
    <citation type="submission" date="2020-02" db="EMBL/GenBank/DDBJ databases">
        <authorList>
            <person name="Gilchrist C.L.M."/>
            <person name="Chooi Y.-H."/>
        </authorList>
    </citation>
    <scope>NUCLEOTIDE SEQUENCE</scope>
    <source>
        <strain evidence="15">MST-FP2251</strain>
    </source>
</reference>
<dbReference type="InterPro" id="IPR003960">
    <property type="entry name" value="ATPase_AAA_CS"/>
</dbReference>
<dbReference type="PANTHER" id="PTHR23077">
    <property type="entry name" value="AAA-FAMILY ATPASE"/>
    <property type="match status" value="1"/>
</dbReference>
<feature type="domain" description="AAA+ ATPase" evidence="14">
    <location>
        <begin position="550"/>
        <end position="701"/>
    </location>
</feature>
<dbReference type="InterPro" id="IPR009010">
    <property type="entry name" value="Asp_de-COase-like_dom_sf"/>
</dbReference>
<dbReference type="Gene3D" id="3.10.330.10">
    <property type="match status" value="1"/>
</dbReference>
<dbReference type="SUPFAM" id="SSF50692">
    <property type="entry name" value="ADC-like"/>
    <property type="match status" value="1"/>
</dbReference>
<dbReference type="InterPro" id="IPR041569">
    <property type="entry name" value="AAA_lid_3"/>
</dbReference>
<evidence type="ECO:0000256" key="3">
    <source>
        <dbReference type="ARBA" id="ARBA00022448"/>
    </source>
</evidence>
<dbReference type="FunFam" id="3.10.330.10:FF:000011">
    <property type="entry name" value="Peroxisome biogenesis protein peroxin 1"/>
    <property type="match status" value="1"/>
</dbReference>
<comment type="caution">
    <text evidence="15">The sequence shown here is derived from an EMBL/GenBank/DDBJ whole genome shotgun (WGS) entry which is preliminary data.</text>
</comment>
<feature type="region of interest" description="Disordered" evidence="13">
    <location>
        <begin position="712"/>
        <end position="752"/>
    </location>
</feature>
<keyword evidence="6" id="KW-0378">Hydrolase</keyword>
<evidence type="ECO:0000256" key="6">
    <source>
        <dbReference type="ARBA" id="ARBA00022801"/>
    </source>
</evidence>
<dbReference type="Gene3D" id="1.10.8.60">
    <property type="match status" value="2"/>
</dbReference>
<dbReference type="InterPro" id="IPR003593">
    <property type="entry name" value="AAA+_ATPase"/>
</dbReference>
<dbReference type="PROSITE" id="PS00674">
    <property type="entry name" value="AAA"/>
    <property type="match status" value="1"/>
</dbReference>
<dbReference type="InterPro" id="IPR050168">
    <property type="entry name" value="AAA_ATPase_domain"/>
</dbReference>
<evidence type="ECO:0000256" key="11">
    <source>
        <dbReference type="ARBA" id="ARBA00034532"/>
    </source>
</evidence>
<keyword evidence="8" id="KW-0653">Protein transport</keyword>
<dbReference type="AlphaFoldDB" id="A0AAD4CFQ6"/>
<dbReference type="FunFam" id="3.40.50.300:FF:000149">
    <property type="entry name" value="Nuclear valosin-containing protein-like"/>
    <property type="match status" value="1"/>
</dbReference>
<dbReference type="InterPro" id="IPR003959">
    <property type="entry name" value="ATPase_AAA_core"/>
</dbReference>
<dbReference type="GO" id="GO:0016558">
    <property type="term" value="P:protein import into peroxisome matrix"/>
    <property type="evidence" value="ECO:0007669"/>
    <property type="project" value="TreeGrafter"/>
</dbReference>
<dbReference type="GO" id="GO:0016887">
    <property type="term" value="F:ATP hydrolysis activity"/>
    <property type="evidence" value="ECO:0007669"/>
    <property type="project" value="InterPro"/>
</dbReference>
<feature type="compositionally biased region" description="Low complexity" evidence="13">
    <location>
        <begin position="234"/>
        <end position="254"/>
    </location>
</feature>
<evidence type="ECO:0000256" key="10">
    <source>
        <dbReference type="ARBA" id="ARBA00032509"/>
    </source>
</evidence>
<dbReference type="GO" id="GO:0005778">
    <property type="term" value="C:peroxisomal membrane"/>
    <property type="evidence" value="ECO:0007669"/>
    <property type="project" value="TreeGrafter"/>
</dbReference>
<comment type="similarity">
    <text evidence="2">Belongs to the AAA ATPase family.</text>
</comment>
<dbReference type="Proteomes" id="UP001194746">
    <property type="component" value="Unassembled WGS sequence"/>
</dbReference>
<evidence type="ECO:0000256" key="1">
    <source>
        <dbReference type="ARBA" id="ARBA00004370"/>
    </source>
</evidence>
<evidence type="ECO:0000256" key="8">
    <source>
        <dbReference type="ARBA" id="ARBA00022927"/>
    </source>
</evidence>
<feature type="region of interest" description="Disordered" evidence="13">
    <location>
        <begin position="1117"/>
        <end position="1146"/>
    </location>
</feature>
<keyword evidence="4" id="KW-0962">Peroxisome biogenesis</keyword>
<evidence type="ECO:0000256" key="12">
    <source>
        <dbReference type="ARBA" id="ARBA00048778"/>
    </source>
</evidence>
<dbReference type="Pfam" id="PF00004">
    <property type="entry name" value="AAA"/>
    <property type="match status" value="2"/>
</dbReference>
<feature type="region of interest" description="Disordered" evidence="13">
    <location>
        <begin position="324"/>
        <end position="346"/>
    </location>
</feature>
<dbReference type="CDD" id="cd19526">
    <property type="entry name" value="RecA-like_PEX1_r2"/>
    <property type="match status" value="1"/>
</dbReference>
<proteinExistence type="inferred from homology"/>
<dbReference type="InterPro" id="IPR027417">
    <property type="entry name" value="P-loop_NTPase"/>
</dbReference>
<gene>
    <name evidence="15" type="primary">PEX1</name>
    <name evidence="15" type="ORF">FE257_012647</name>
</gene>
<evidence type="ECO:0000256" key="4">
    <source>
        <dbReference type="ARBA" id="ARBA00022593"/>
    </source>
</evidence>
<dbReference type="GO" id="GO:0005829">
    <property type="term" value="C:cytosol"/>
    <property type="evidence" value="ECO:0007669"/>
    <property type="project" value="TreeGrafter"/>
</dbReference>
<keyword evidence="5" id="KW-0547">Nucleotide-binding</keyword>
<dbReference type="SUPFAM" id="SSF54585">
    <property type="entry name" value="Cdc48 domain 2-like"/>
    <property type="match status" value="1"/>
</dbReference>
<dbReference type="PANTHER" id="PTHR23077:SF12">
    <property type="entry name" value="PEROXISOMAL ATPASE PEX1"/>
    <property type="match status" value="1"/>
</dbReference>
<dbReference type="Gene3D" id="3.40.50.300">
    <property type="entry name" value="P-loop containing nucleotide triphosphate hydrolases"/>
    <property type="match status" value="2"/>
</dbReference>
<organism evidence="15 16">
    <name type="scientific">Aspergillus nanangensis</name>
    <dbReference type="NCBI Taxonomy" id="2582783"/>
    <lineage>
        <taxon>Eukaryota</taxon>
        <taxon>Fungi</taxon>
        <taxon>Dikarya</taxon>
        <taxon>Ascomycota</taxon>
        <taxon>Pezizomycotina</taxon>
        <taxon>Eurotiomycetes</taxon>
        <taxon>Eurotiomycetidae</taxon>
        <taxon>Eurotiales</taxon>
        <taxon>Aspergillaceae</taxon>
        <taxon>Aspergillus</taxon>
        <taxon>Aspergillus subgen. Circumdati</taxon>
    </lineage>
</organism>
<evidence type="ECO:0000313" key="16">
    <source>
        <dbReference type="Proteomes" id="UP001194746"/>
    </source>
</evidence>
<keyword evidence="9" id="KW-0472">Membrane</keyword>
<evidence type="ECO:0000256" key="13">
    <source>
        <dbReference type="SAM" id="MobiDB-lite"/>
    </source>
</evidence>
<dbReference type="EMBL" id="VCAU01000091">
    <property type="protein sequence ID" value="KAF9885665.1"/>
    <property type="molecule type" value="Genomic_DNA"/>
</dbReference>
<dbReference type="SMART" id="SM00382">
    <property type="entry name" value="AAA"/>
    <property type="match status" value="2"/>
</dbReference>
<keyword evidence="16" id="KW-1185">Reference proteome</keyword>
<dbReference type="CDD" id="cd00009">
    <property type="entry name" value="AAA"/>
    <property type="match status" value="1"/>
</dbReference>
<keyword evidence="3" id="KW-0813">Transport</keyword>
<dbReference type="InterPro" id="IPR029067">
    <property type="entry name" value="CDC48_domain_2-like_sf"/>
</dbReference>
<accession>A0AAD4CFQ6</accession>
<comment type="catalytic activity">
    <reaction evidence="12">
        <text>ATP + H2O = ADP + phosphate + H(+)</text>
        <dbReference type="Rhea" id="RHEA:13065"/>
        <dbReference type="ChEBI" id="CHEBI:15377"/>
        <dbReference type="ChEBI" id="CHEBI:15378"/>
        <dbReference type="ChEBI" id="CHEBI:30616"/>
        <dbReference type="ChEBI" id="CHEBI:43474"/>
        <dbReference type="ChEBI" id="CHEBI:456216"/>
    </reaction>
    <physiologicalReaction direction="left-to-right" evidence="12">
        <dbReference type="Rhea" id="RHEA:13066"/>
    </physiologicalReaction>
</comment>
<name>A0AAD4CFQ6_ASPNN</name>
<dbReference type="GO" id="GO:0005524">
    <property type="term" value="F:ATP binding"/>
    <property type="evidence" value="ECO:0007669"/>
    <property type="project" value="UniProtKB-KW"/>
</dbReference>
<protein>
    <recommendedName>
        <fullName evidence="11">Peroxisomal ATPase PEX1</fullName>
    </recommendedName>
    <alternativeName>
        <fullName evidence="10">Peroxin-1</fullName>
    </alternativeName>
</protein>
<comment type="subcellular location">
    <subcellularLocation>
        <location evidence="1">Membrane</location>
    </subcellularLocation>
</comment>
<evidence type="ECO:0000259" key="14">
    <source>
        <dbReference type="SMART" id="SM00382"/>
    </source>
</evidence>
<evidence type="ECO:0000256" key="5">
    <source>
        <dbReference type="ARBA" id="ARBA00022741"/>
    </source>
</evidence>
<reference evidence="15" key="1">
    <citation type="journal article" date="2019" name="Beilstein J. Org. Chem.">
        <title>Nanangenines: drimane sesquiterpenoids as the dominant metabolite cohort of a novel Australian fungus, Aspergillus nanangensis.</title>
        <authorList>
            <person name="Lacey H.J."/>
            <person name="Gilchrist C.L.M."/>
            <person name="Crombie A."/>
            <person name="Kalaitzis J.A."/>
            <person name="Vuong D."/>
            <person name="Rutledge P.J."/>
            <person name="Turner P."/>
            <person name="Pitt J.I."/>
            <person name="Lacey E."/>
            <person name="Chooi Y.H."/>
            <person name="Piggott A.M."/>
        </authorList>
    </citation>
    <scope>NUCLEOTIDE SEQUENCE</scope>
    <source>
        <strain evidence="15">MST-FP2251</strain>
    </source>
</reference>
<evidence type="ECO:0000256" key="7">
    <source>
        <dbReference type="ARBA" id="ARBA00022840"/>
    </source>
</evidence>